<evidence type="ECO:0008006" key="4">
    <source>
        <dbReference type="Google" id="ProtNLM"/>
    </source>
</evidence>
<keyword evidence="3" id="KW-1185">Reference proteome</keyword>
<comment type="caution">
    <text evidence="2">The sequence shown here is derived from an EMBL/GenBank/DDBJ whole genome shotgun (WGS) entry which is preliminary data.</text>
</comment>
<keyword evidence="1" id="KW-0472">Membrane</keyword>
<gene>
    <name evidence="2" type="ORF">DFR68_101475</name>
</gene>
<evidence type="ECO:0000313" key="3">
    <source>
        <dbReference type="Proteomes" id="UP000255355"/>
    </source>
</evidence>
<dbReference type="RefSeq" id="WP_068032813.1">
    <property type="nucleotide sequence ID" value="NZ_QQAZ01000001.1"/>
</dbReference>
<organism evidence="2 3">
    <name type="scientific">Nocardia mexicana</name>
    <dbReference type="NCBI Taxonomy" id="279262"/>
    <lineage>
        <taxon>Bacteria</taxon>
        <taxon>Bacillati</taxon>
        <taxon>Actinomycetota</taxon>
        <taxon>Actinomycetes</taxon>
        <taxon>Mycobacteriales</taxon>
        <taxon>Nocardiaceae</taxon>
        <taxon>Nocardia</taxon>
    </lineage>
</organism>
<keyword evidence="1" id="KW-1133">Transmembrane helix</keyword>
<keyword evidence="1" id="KW-0812">Transmembrane</keyword>
<dbReference type="Proteomes" id="UP000255355">
    <property type="component" value="Unassembled WGS sequence"/>
</dbReference>
<dbReference type="EMBL" id="QQAZ01000001">
    <property type="protein sequence ID" value="RDI55641.1"/>
    <property type="molecule type" value="Genomic_DNA"/>
</dbReference>
<name>A0A370HEI1_9NOCA</name>
<feature type="transmembrane region" description="Helical" evidence="1">
    <location>
        <begin position="104"/>
        <end position="122"/>
    </location>
</feature>
<evidence type="ECO:0000256" key="1">
    <source>
        <dbReference type="SAM" id="Phobius"/>
    </source>
</evidence>
<accession>A0A370HEI1</accession>
<feature type="transmembrane region" description="Helical" evidence="1">
    <location>
        <begin position="74"/>
        <end position="92"/>
    </location>
</feature>
<evidence type="ECO:0000313" key="2">
    <source>
        <dbReference type="EMBL" id="RDI55641.1"/>
    </source>
</evidence>
<reference evidence="2 3" key="1">
    <citation type="submission" date="2018-07" db="EMBL/GenBank/DDBJ databases">
        <title>Genomic Encyclopedia of Type Strains, Phase IV (KMG-IV): sequencing the most valuable type-strain genomes for metagenomic binning, comparative biology and taxonomic classification.</title>
        <authorList>
            <person name="Goeker M."/>
        </authorList>
    </citation>
    <scope>NUCLEOTIDE SEQUENCE [LARGE SCALE GENOMIC DNA]</scope>
    <source>
        <strain evidence="2 3">DSM 44952</strain>
    </source>
</reference>
<sequence>MAAAGVFVVVLGLLTVFQLGLACGAPWGRLAWGGRHRVLPPRLRIASAVAPALYALFAVVILDRSGSIDALAEPVALVGAWIVFACFTLSVVGNALSRSTPERYTGTPLGLVLAFTSLLVALG</sequence>
<proteinExistence type="predicted"/>
<feature type="transmembrane region" description="Helical" evidence="1">
    <location>
        <begin position="43"/>
        <end position="62"/>
    </location>
</feature>
<protein>
    <recommendedName>
        <fullName evidence="4">DoxX-like protein</fullName>
    </recommendedName>
</protein>
<dbReference type="OrthoDB" id="1524823at2"/>
<dbReference type="AlphaFoldDB" id="A0A370HEI1"/>